<feature type="domain" description="Formyl transferase C-terminal" evidence="7">
    <location>
        <begin position="204"/>
        <end position="300"/>
    </location>
</feature>
<dbReference type="GO" id="GO:0004479">
    <property type="term" value="F:methionyl-tRNA formyltransferase activity"/>
    <property type="evidence" value="ECO:0007669"/>
    <property type="project" value="UniProtKB-EC"/>
</dbReference>
<name>A0ABT0V0S3_9ACTN</name>
<evidence type="ECO:0000256" key="3">
    <source>
        <dbReference type="ARBA" id="ARBA00022679"/>
    </source>
</evidence>
<dbReference type="InterPro" id="IPR041711">
    <property type="entry name" value="Met-tRNA-FMT_N"/>
</dbReference>
<dbReference type="PANTHER" id="PTHR11138">
    <property type="entry name" value="METHIONYL-TRNA FORMYLTRANSFERASE"/>
    <property type="match status" value="1"/>
</dbReference>
<accession>A0ABT0V0S3</accession>
<comment type="function">
    <text evidence="5">Attaches a formyl group to the free amino group of methionyl-tRNA(fMet). The formyl group appears to play a dual role in the initiator identity of N-formylmethionyl-tRNA by promoting its recognition by IF2 and preventing the misappropriation of this tRNA by the elongation apparatus.</text>
</comment>
<dbReference type="Pfam" id="PF02911">
    <property type="entry name" value="Formyl_trans_C"/>
    <property type="match status" value="1"/>
</dbReference>
<dbReference type="InterPro" id="IPR005794">
    <property type="entry name" value="Fmt"/>
</dbReference>
<dbReference type="EC" id="2.1.2.9" evidence="2 5"/>
<evidence type="ECO:0000256" key="5">
    <source>
        <dbReference type="HAMAP-Rule" id="MF_00182"/>
    </source>
</evidence>
<evidence type="ECO:0000256" key="2">
    <source>
        <dbReference type="ARBA" id="ARBA00012261"/>
    </source>
</evidence>
<dbReference type="InterPro" id="IPR002376">
    <property type="entry name" value="Formyl_transf_N"/>
</dbReference>
<dbReference type="HAMAP" id="MF_00182">
    <property type="entry name" value="Formyl_trans"/>
    <property type="match status" value="1"/>
</dbReference>
<keyword evidence="4 5" id="KW-0648">Protein biosynthesis</keyword>
<dbReference type="CDD" id="cd08704">
    <property type="entry name" value="Met_tRNA_FMT_C"/>
    <property type="match status" value="1"/>
</dbReference>
<protein>
    <recommendedName>
        <fullName evidence="2 5">Methionyl-tRNA formyltransferase</fullName>
        <ecNumber evidence="2 5">2.1.2.9</ecNumber>
    </recommendedName>
</protein>
<dbReference type="SUPFAM" id="SSF50486">
    <property type="entry name" value="FMT C-terminal domain-like"/>
    <property type="match status" value="1"/>
</dbReference>
<dbReference type="PANTHER" id="PTHR11138:SF5">
    <property type="entry name" value="METHIONYL-TRNA FORMYLTRANSFERASE, MITOCHONDRIAL"/>
    <property type="match status" value="1"/>
</dbReference>
<proteinExistence type="inferred from homology"/>
<reference evidence="8" key="1">
    <citation type="submission" date="2022-06" db="EMBL/GenBank/DDBJ databases">
        <title>Genome public.</title>
        <authorList>
            <person name="Sun Q."/>
        </authorList>
    </citation>
    <scope>NUCLEOTIDE SEQUENCE</scope>
    <source>
        <strain evidence="8">CWNU-1</strain>
    </source>
</reference>
<dbReference type="EMBL" id="JAMQAW010000075">
    <property type="protein sequence ID" value="MCM2393490.1"/>
    <property type="molecule type" value="Genomic_DNA"/>
</dbReference>
<sequence length="318" mass="33465">MKLVFAGTPEVAVPALDALLASGRHEVAAVITRPDAPAGRGRRLVASPVAQRAEEAGIEVLKPVKPRDEDFLARLRQIAPDCCPVVAYGALLPKVALDVPARGWVNLHFSLLPAWRGAAPVQHAVLAGDEMTGAATFQIEEGLDSGPVFGVITETIRPTDTSGDLLTRLAFAGAGLLAATMDGIEDGTLHPVPQPAEGVSLAPKIAVEDARVDWTAPALRVDRVVRGCTPAPGAWTEFRGERLKLVSVQLDPERTELSPGELSAGKNHVHVGTGSHAVELGWVQPQGKKPMRAADWARGVRIAAGERVGVQDADSAKP</sequence>
<keyword evidence="3 5" id="KW-0808">Transferase</keyword>
<comment type="catalytic activity">
    <reaction evidence="5">
        <text>L-methionyl-tRNA(fMet) + (6R)-10-formyltetrahydrofolate = N-formyl-L-methionyl-tRNA(fMet) + (6S)-5,6,7,8-tetrahydrofolate + H(+)</text>
        <dbReference type="Rhea" id="RHEA:24380"/>
        <dbReference type="Rhea" id="RHEA-COMP:9952"/>
        <dbReference type="Rhea" id="RHEA-COMP:9953"/>
        <dbReference type="ChEBI" id="CHEBI:15378"/>
        <dbReference type="ChEBI" id="CHEBI:57453"/>
        <dbReference type="ChEBI" id="CHEBI:78530"/>
        <dbReference type="ChEBI" id="CHEBI:78844"/>
        <dbReference type="ChEBI" id="CHEBI:195366"/>
        <dbReference type="EC" id="2.1.2.9"/>
    </reaction>
</comment>
<evidence type="ECO:0000256" key="4">
    <source>
        <dbReference type="ARBA" id="ARBA00022917"/>
    </source>
</evidence>
<feature type="binding site" evidence="5">
    <location>
        <begin position="110"/>
        <end position="113"/>
    </location>
    <ligand>
        <name>(6S)-5,6,7,8-tetrahydrofolate</name>
        <dbReference type="ChEBI" id="CHEBI:57453"/>
    </ligand>
</feature>
<organism evidence="8 9">
    <name type="scientific">Streptomyces albipurpureus</name>
    <dbReference type="NCBI Taxonomy" id="2897419"/>
    <lineage>
        <taxon>Bacteria</taxon>
        <taxon>Bacillati</taxon>
        <taxon>Actinomycetota</taxon>
        <taxon>Actinomycetes</taxon>
        <taxon>Kitasatosporales</taxon>
        <taxon>Streptomycetaceae</taxon>
        <taxon>Streptomyces</taxon>
    </lineage>
</organism>
<dbReference type="RefSeq" id="WP_250923784.1">
    <property type="nucleotide sequence ID" value="NZ_JAMQAW010000075.1"/>
</dbReference>
<dbReference type="Proteomes" id="UP001431429">
    <property type="component" value="Unassembled WGS sequence"/>
</dbReference>
<dbReference type="InterPro" id="IPR011034">
    <property type="entry name" value="Formyl_transferase-like_C_sf"/>
</dbReference>
<dbReference type="Gene3D" id="3.40.50.12230">
    <property type="match status" value="1"/>
</dbReference>
<evidence type="ECO:0000256" key="1">
    <source>
        <dbReference type="ARBA" id="ARBA00010699"/>
    </source>
</evidence>
<feature type="domain" description="Formyl transferase N-terminal" evidence="6">
    <location>
        <begin position="1"/>
        <end position="177"/>
    </location>
</feature>
<keyword evidence="9" id="KW-1185">Reference proteome</keyword>
<dbReference type="SUPFAM" id="SSF53328">
    <property type="entry name" value="Formyltransferase"/>
    <property type="match status" value="1"/>
</dbReference>
<dbReference type="InterPro" id="IPR005793">
    <property type="entry name" value="Formyl_trans_C"/>
</dbReference>
<evidence type="ECO:0000259" key="7">
    <source>
        <dbReference type="Pfam" id="PF02911"/>
    </source>
</evidence>
<evidence type="ECO:0000259" key="6">
    <source>
        <dbReference type="Pfam" id="PF00551"/>
    </source>
</evidence>
<comment type="similarity">
    <text evidence="1 5">Belongs to the Fmt family.</text>
</comment>
<evidence type="ECO:0000313" key="8">
    <source>
        <dbReference type="EMBL" id="MCM2393490.1"/>
    </source>
</evidence>
<evidence type="ECO:0000313" key="9">
    <source>
        <dbReference type="Proteomes" id="UP001431429"/>
    </source>
</evidence>
<comment type="caution">
    <text evidence="8">The sequence shown here is derived from an EMBL/GenBank/DDBJ whole genome shotgun (WGS) entry which is preliminary data.</text>
</comment>
<dbReference type="InterPro" id="IPR044135">
    <property type="entry name" value="Met-tRNA-FMT_C"/>
</dbReference>
<dbReference type="InterPro" id="IPR036477">
    <property type="entry name" value="Formyl_transf_N_sf"/>
</dbReference>
<dbReference type="CDD" id="cd08646">
    <property type="entry name" value="FMT_core_Met-tRNA-FMT_N"/>
    <property type="match status" value="1"/>
</dbReference>
<dbReference type="Pfam" id="PF00551">
    <property type="entry name" value="Formyl_trans_N"/>
    <property type="match status" value="1"/>
</dbReference>
<gene>
    <name evidence="5 8" type="primary">fmt</name>
    <name evidence="8" type="ORF">NBG84_35325</name>
</gene>
<dbReference type="NCBIfam" id="TIGR00460">
    <property type="entry name" value="fmt"/>
    <property type="match status" value="1"/>
</dbReference>